<sequence>MKHLKYILVSLIAGAALASCENSEQDFPDFDGGTKAYFAYQYPVRTITLGEDPEQDNTLDNSHRCRITATHGGSYEPRDAKMEIEIDNTLTDNLYFENGTPVKPMPEDYYRLSSNKLTHIKSFLYGSEIELTDKFFADPASLENTYVIPARIIKADGCDGILSGSPVFEGDTPSPCDATAWKVQPKDYVLYCVKYINPWHATYLRRGVDIITEDGGAMVKYVRRGKYRESDEVVSVTTGGYNIAKFPVKTQVSENGGIATRTCVLDLTFDGDNCTISTSTHGMTATGSGKFVKDGEKKGWGNQDHNVLYLEYNIDFGGKTYETMDTLVVQSRNIVMEEFKPTYKVN</sequence>
<proteinExistence type="predicted"/>
<reference evidence="1" key="1">
    <citation type="submission" date="2019-04" db="EMBL/GenBank/DDBJ databases">
        <title>Microbes associate with the intestines of laboratory mice.</title>
        <authorList>
            <person name="Navarre W."/>
            <person name="Wong E."/>
            <person name="Huang K."/>
            <person name="Tropini C."/>
            <person name="Ng K."/>
            <person name="Yu B."/>
        </authorList>
    </citation>
    <scope>NUCLEOTIDE SEQUENCE</scope>
    <source>
        <strain evidence="1">NM04_E33</strain>
    </source>
</reference>
<accession>A0AC61RL16</accession>
<evidence type="ECO:0000313" key="2">
    <source>
        <dbReference type="Proteomes" id="UP000306319"/>
    </source>
</evidence>
<protein>
    <submittedName>
        <fullName evidence="1">DUF1735 domain-containing protein</fullName>
    </submittedName>
</protein>
<keyword evidence="2" id="KW-1185">Reference proteome</keyword>
<dbReference type="EMBL" id="SRYB01000001">
    <property type="protein sequence ID" value="TGY81032.1"/>
    <property type="molecule type" value="Genomic_DNA"/>
</dbReference>
<name>A0AC61RL16_9BACT</name>
<dbReference type="Proteomes" id="UP000306319">
    <property type="component" value="Unassembled WGS sequence"/>
</dbReference>
<gene>
    <name evidence="1" type="ORF">E5331_01225</name>
</gene>
<comment type="caution">
    <text evidence="1">The sequence shown here is derived from an EMBL/GenBank/DDBJ whole genome shotgun (WGS) entry which is preliminary data.</text>
</comment>
<evidence type="ECO:0000313" key="1">
    <source>
        <dbReference type="EMBL" id="TGY81032.1"/>
    </source>
</evidence>
<organism evidence="1 2">
    <name type="scientific">Lepagella muris</name>
    <dbReference type="NCBI Taxonomy" id="3032870"/>
    <lineage>
        <taxon>Bacteria</taxon>
        <taxon>Pseudomonadati</taxon>
        <taxon>Bacteroidota</taxon>
        <taxon>Bacteroidia</taxon>
        <taxon>Bacteroidales</taxon>
        <taxon>Muribaculaceae</taxon>
        <taxon>Lepagella</taxon>
    </lineage>
</organism>